<dbReference type="InterPro" id="IPR011989">
    <property type="entry name" value="ARM-like"/>
</dbReference>
<dbReference type="Gene3D" id="1.25.10.10">
    <property type="entry name" value="Leucine-rich Repeat Variant"/>
    <property type="match status" value="2"/>
</dbReference>
<dbReference type="PANTHER" id="PTHR11223:SF3">
    <property type="entry name" value="EXPORTIN-5"/>
    <property type="match status" value="1"/>
</dbReference>
<evidence type="ECO:0000259" key="1">
    <source>
        <dbReference type="Pfam" id="PF08389"/>
    </source>
</evidence>
<dbReference type="InterPro" id="IPR016024">
    <property type="entry name" value="ARM-type_fold"/>
</dbReference>
<dbReference type="InterPro" id="IPR013598">
    <property type="entry name" value="Exportin-1/Importin-b-like"/>
</dbReference>
<dbReference type="InterPro" id="IPR045065">
    <property type="entry name" value="XPO1/5"/>
</dbReference>
<feature type="domain" description="Exportin-5 C-terminal" evidence="2">
    <location>
        <begin position="317"/>
        <end position="1156"/>
    </location>
</feature>
<dbReference type="GO" id="GO:0005634">
    <property type="term" value="C:nucleus"/>
    <property type="evidence" value="ECO:0007669"/>
    <property type="project" value="TreeGrafter"/>
</dbReference>
<evidence type="ECO:0000313" key="3">
    <source>
        <dbReference type="EMBL" id="BBH06663.1"/>
    </source>
</evidence>
<dbReference type="InterPro" id="IPR045478">
    <property type="entry name" value="Exportin-5_C"/>
</dbReference>
<protein>
    <submittedName>
        <fullName evidence="3">ARM repeat superfamily protein</fullName>
    </submittedName>
</protein>
<dbReference type="PANTHER" id="PTHR11223">
    <property type="entry name" value="EXPORTIN 1/5"/>
    <property type="match status" value="1"/>
</dbReference>
<evidence type="ECO:0000259" key="2">
    <source>
        <dbReference type="Pfam" id="PF19273"/>
    </source>
</evidence>
<dbReference type="GO" id="GO:0005049">
    <property type="term" value="F:nuclear export signal receptor activity"/>
    <property type="evidence" value="ECO:0007669"/>
    <property type="project" value="InterPro"/>
</dbReference>
<dbReference type="AlphaFoldDB" id="A0A4Y1RSC7"/>
<dbReference type="Pfam" id="PF08389">
    <property type="entry name" value="Xpo1"/>
    <property type="match status" value="1"/>
</dbReference>
<dbReference type="EMBL" id="AP019302">
    <property type="protein sequence ID" value="BBH06663.1"/>
    <property type="molecule type" value="Genomic_DNA"/>
</dbReference>
<feature type="domain" description="Exportin-1/Importin-beta-like" evidence="1">
    <location>
        <begin position="109"/>
        <end position="267"/>
    </location>
</feature>
<gene>
    <name evidence="3" type="ORF">Prudu_018382</name>
</gene>
<dbReference type="Pfam" id="PF19273">
    <property type="entry name" value="Exportin-5"/>
    <property type="match status" value="1"/>
</dbReference>
<accession>A0A4Y1RSC7</accession>
<dbReference type="GO" id="GO:0006611">
    <property type="term" value="P:protein export from nucleus"/>
    <property type="evidence" value="ECO:0007669"/>
    <property type="project" value="InterPro"/>
</dbReference>
<dbReference type="GO" id="GO:0006405">
    <property type="term" value="P:RNA export from nucleus"/>
    <property type="evidence" value="ECO:0007669"/>
    <property type="project" value="TreeGrafter"/>
</dbReference>
<dbReference type="GO" id="GO:0003723">
    <property type="term" value="F:RNA binding"/>
    <property type="evidence" value="ECO:0007669"/>
    <property type="project" value="TreeGrafter"/>
</dbReference>
<sequence>MEENNSNNVASNVAQAIAVALDWSSTSDARKAAVAFLESIKAGDVRVLANTSFHLVKKDWSSEIRLHAFKMLQHLVRLRWEELSPTERRNFANITVDLMSDIANPSEEWALKSQTAALVAEMVRREGLNLWQELLPTLVSLSYKGPIQAELVCMMLRWLPEDITVHNEDLEGDRRRLLLRGLTQSLPEILPLLYTLLERHFGAVLNEAGKQQLDLAKQHAATVTATLNAVNAYSEWAPLPDLAKYGIIHGCGFLLSSPDFCLHACEFFKLVSQRKRPIDDTSAPEFDSAMSNIFHILMNVSKEFLYRSGPSAGVIDESDIEFAEYICESMVSLGSTNLQCIAGDSTMLGLYLQQMLGFFQHLKLALHFQSLHFWLALMRDLMSKPKAVARSAGDGSDPVDTEKRKILSFLSDEICSAILDVSFQHMLKREKVPHGTSFALGRWSYGVMMLREREILASILELVKLVTSYKPLIAGVNVSERIDKIIKNLLLSPMPAQDLAVMESMQLALENVVSTIFDGSNEIGGGHSEVQHGMCKIFEGLLQQLLSLKWTEPALVEVLGHYLDAMGPFLKYFPDAAGSVINKLFELLNSLPFVVKDPSTNSARYARLQICTSFIRIAKTADKSILPHMKGIADTMAYMQREGCLLRGEHNLLGEAFLVMASAAGIQQQQEVLAWLLEPLSQQWTQLEWQTDYLSEPLGLVRLCSETPWNQKSAFEFAKQLNRNCYSLAPYGFSSLMDAATSSKLLRSIHSLWSPSVSQTLPLEIKAAMTMSDVEQFSLLGEGNPKFSKGAVTFSSGSLISASKEGYTEPNESDIRNWLKGIRDSGYNVLGLATTVGGSFYKCLDSQSVALALVENVHSMEFRHIRLLVHSVLIPLVKFCPVDLWETWLEKLLHPLFQHSQQALSCSWSSLLREGRAKVPDAQAILAGSDLKVEVMEEKLLRDLTREICSLLSVIASPQLNTGLPSLEHSGHVSRVDVSSLKDLDAFTSSSMVGYFSGLKVHSIYSFLLKHKGLALPALQICLEAFTWTDGESMTKVSSFCAALVALTISTNSTELQQFVSKDLFSAIIQGLALESNAFISADLISLCRDIYIYLCDRDPTPRQVLLSLPCIKQHDLLAFEEALTKTYSPKEQKQHMKSLLLLATGNKLKALVAQKSVNQGLATPSTLQKPDWMRERVLDWQPYCDACVISCTEMNSIGRRKSLFEEYDEIKTTLGSFHFT</sequence>
<reference evidence="3" key="1">
    <citation type="journal article" date="2019" name="Science">
        <title>Mutation of a bHLH transcription factor allowed almond domestication.</title>
        <authorList>
            <person name="Sanchez-Perez R."/>
            <person name="Pavan S."/>
            <person name="Mazzeo R."/>
            <person name="Moldovan C."/>
            <person name="Aiese Cigliano R."/>
            <person name="Del Cueto J."/>
            <person name="Ricciardi F."/>
            <person name="Lotti C."/>
            <person name="Ricciardi L."/>
            <person name="Dicenta F."/>
            <person name="Lopez-Marques R.L."/>
            <person name="Lindberg Moller B."/>
        </authorList>
    </citation>
    <scope>NUCLEOTIDE SEQUENCE</scope>
</reference>
<dbReference type="GO" id="GO:0005737">
    <property type="term" value="C:cytoplasm"/>
    <property type="evidence" value="ECO:0007669"/>
    <property type="project" value="TreeGrafter"/>
</dbReference>
<dbReference type="SUPFAM" id="SSF48371">
    <property type="entry name" value="ARM repeat"/>
    <property type="match status" value="1"/>
</dbReference>
<dbReference type="GO" id="GO:0042565">
    <property type="term" value="C:RNA nuclear export complex"/>
    <property type="evidence" value="ECO:0007669"/>
    <property type="project" value="TreeGrafter"/>
</dbReference>
<proteinExistence type="predicted"/>
<name>A0A4Y1RSC7_PRUDU</name>
<organism evidence="3">
    <name type="scientific">Prunus dulcis</name>
    <name type="common">Almond</name>
    <name type="synonym">Amygdalus dulcis</name>
    <dbReference type="NCBI Taxonomy" id="3755"/>
    <lineage>
        <taxon>Eukaryota</taxon>
        <taxon>Viridiplantae</taxon>
        <taxon>Streptophyta</taxon>
        <taxon>Embryophyta</taxon>
        <taxon>Tracheophyta</taxon>
        <taxon>Spermatophyta</taxon>
        <taxon>Magnoliopsida</taxon>
        <taxon>eudicotyledons</taxon>
        <taxon>Gunneridae</taxon>
        <taxon>Pentapetalae</taxon>
        <taxon>rosids</taxon>
        <taxon>fabids</taxon>
        <taxon>Rosales</taxon>
        <taxon>Rosaceae</taxon>
        <taxon>Amygdaloideae</taxon>
        <taxon>Amygdaleae</taxon>
        <taxon>Prunus</taxon>
    </lineage>
</organism>